<dbReference type="SMART" id="SM00530">
    <property type="entry name" value="HTH_XRE"/>
    <property type="match status" value="1"/>
</dbReference>
<dbReference type="Gene3D" id="1.10.260.40">
    <property type="entry name" value="lambda repressor-like DNA-binding domains"/>
    <property type="match status" value="1"/>
</dbReference>
<dbReference type="EMBL" id="LXEQ01000003">
    <property type="protein sequence ID" value="OAT33023.1"/>
    <property type="molecule type" value="Genomic_DNA"/>
</dbReference>
<reference evidence="2 3" key="1">
    <citation type="submission" date="2016-04" db="EMBL/GenBank/DDBJ databases">
        <title>ATOL: Assembling a taxonomically balanced genome-scale reconstruction of the evolutionary history of the Enterobacteriaceae.</title>
        <authorList>
            <person name="Plunkett G.III."/>
            <person name="Neeno-Eckwall E.C."/>
            <person name="Glasner J.D."/>
            <person name="Perna N.T."/>
        </authorList>
    </citation>
    <scope>NUCLEOTIDE SEQUENCE [LARGE SCALE GENOMIC DNA]</scope>
    <source>
        <strain evidence="2 3">ATCC 51602</strain>
    </source>
</reference>
<dbReference type="InterPro" id="IPR001387">
    <property type="entry name" value="Cro/C1-type_HTH"/>
</dbReference>
<dbReference type="InterPro" id="IPR010982">
    <property type="entry name" value="Lambda_DNA-bd_dom_sf"/>
</dbReference>
<sequence>MKTSINYPDIFCQRLKAARLSKGLSQKSLGILAGIDEFVASTRINRYEKGVHQANIEIAQQLATALDVPLAYFYMVDDQLAELTLSWGKLSDLDKTELLAQAKAKSSLWLG</sequence>
<dbReference type="CDD" id="cd00093">
    <property type="entry name" value="HTH_XRE"/>
    <property type="match status" value="1"/>
</dbReference>
<evidence type="ECO:0000259" key="1">
    <source>
        <dbReference type="PROSITE" id="PS50943"/>
    </source>
</evidence>
<feature type="domain" description="HTH cro/C1-type" evidence="1">
    <location>
        <begin position="15"/>
        <end position="73"/>
    </location>
</feature>
<dbReference type="PROSITE" id="PS50943">
    <property type="entry name" value="HTH_CROC1"/>
    <property type="match status" value="1"/>
</dbReference>
<gene>
    <name evidence="2" type="ORF">M976_00300</name>
</gene>
<protein>
    <submittedName>
        <fullName evidence="2">Transcriptional regulator</fullName>
    </submittedName>
</protein>
<dbReference type="SUPFAM" id="SSF47413">
    <property type="entry name" value="lambda repressor-like DNA-binding domains"/>
    <property type="match status" value="1"/>
</dbReference>
<keyword evidence="3" id="KW-1185">Reference proteome</keyword>
<dbReference type="RefSeq" id="WP_064540310.1">
    <property type="nucleotide sequence ID" value="NZ_LXEQ01000003.1"/>
</dbReference>
<accession>A0ABX2WDM2</accession>
<proteinExistence type="predicted"/>
<name>A0ABX2WDM2_9ENTR</name>
<evidence type="ECO:0000313" key="2">
    <source>
        <dbReference type="EMBL" id="OAT33023.1"/>
    </source>
</evidence>
<dbReference type="Pfam" id="PF01381">
    <property type="entry name" value="HTH_3"/>
    <property type="match status" value="1"/>
</dbReference>
<dbReference type="Proteomes" id="UP000078407">
    <property type="component" value="Unassembled WGS sequence"/>
</dbReference>
<evidence type="ECO:0000313" key="3">
    <source>
        <dbReference type="Proteomes" id="UP000078407"/>
    </source>
</evidence>
<organism evidence="2 3">
    <name type="scientific">Buttiauxella ferragutiae ATCC 51602</name>
    <dbReference type="NCBI Taxonomy" id="1354252"/>
    <lineage>
        <taxon>Bacteria</taxon>
        <taxon>Pseudomonadati</taxon>
        <taxon>Pseudomonadota</taxon>
        <taxon>Gammaproteobacteria</taxon>
        <taxon>Enterobacterales</taxon>
        <taxon>Enterobacteriaceae</taxon>
        <taxon>Buttiauxella</taxon>
    </lineage>
</organism>
<comment type="caution">
    <text evidence="2">The sequence shown here is derived from an EMBL/GenBank/DDBJ whole genome shotgun (WGS) entry which is preliminary data.</text>
</comment>